<gene>
    <name evidence="2" type="ORF">SAMN02745130_02856</name>
</gene>
<evidence type="ECO:0000313" key="3">
    <source>
        <dbReference type="Proteomes" id="UP000190460"/>
    </source>
</evidence>
<feature type="signal peptide" evidence="1">
    <location>
        <begin position="1"/>
        <end position="17"/>
    </location>
</feature>
<name>A0A1T4XF65_9GAMM</name>
<dbReference type="Proteomes" id="UP000190460">
    <property type="component" value="Unassembled WGS sequence"/>
</dbReference>
<keyword evidence="1" id="KW-0732">Signal</keyword>
<evidence type="ECO:0000313" key="2">
    <source>
        <dbReference type="EMBL" id="SKA87695.1"/>
    </source>
</evidence>
<dbReference type="InterPro" id="IPR046172">
    <property type="entry name" value="DUF6174"/>
</dbReference>
<keyword evidence="3" id="KW-1185">Reference proteome</keyword>
<proteinExistence type="predicted"/>
<dbReference type="Pfam" id="PF19671">
    <property type="entry name" value="DUF6174"/>
    <property type="match status" value="1"/>
</dbReference>
<organism evidence="2 3">
    <name type="scientific">Thiothrix eikelboomii</name>
    <dbReference type="NCBI Taxonomy" id="92487"/>
    <lineage>
        <taxon>Bacteria</taxon>
        <taxon>Pseudomonadati</taxon>
        <taxon>Pseudomonadota</taxon>
        <taxon>Gammaproteobacteria</taxon>
        <taxon>Thiotrichales</taxon>
        <taxon>Thiotrichaceae</taxon>
        <taxon>Thiothrix</taxon>
    </lineage>
</organism>
<dbReference type="RefSeq" id="WP_078923314.1">
    <property type="nucleotide sequence ID" value="NZ_FUYB01000016.1"/>
</dbReference>
<feature type="chain" id="PRO_5013341167" evidence="1">
    <location>
        <begin position="18"/>
        <end position="237"/>
    </location>
</feature>
<evidence type="ECO:0000256" key="1">
    <source>
        <dbReference type="SAM" id="SignalP"/>
    </source>
</evidence>
<dbReference type="OrthoDB" id="162213at2"/>
<accession>A0A1T4XF65</accession>
<sequence>MVVVSLPPVLQPLSALANQNTAAVQNNAANTGFTNATTSANSANLSSSLFDGLINKFKAKTSSAQQASTPVANQVSQLTQLLTGQINQTATAGATNNAGATDNLENDNNLTTNVSINALNANLAKWEDYLAGNDYSFTLKERSAGQTQPAIKVTVSDGQVSSATYANGTAVSAEVLSSLPTIEDMFTNIRQADANHERVDALYNPRRGFPEFILFGHDRQTSTDDVSYVLNNVSINA</sequence>
<reference evidence="2 3" key="1">
    <citation type="submission" date="2017-02" db="EMBL/GenBank/DDBJ databases">
        <authorList>
            <person name="Peterson S.W."/>
        </authorList>
    </citation>
    <scope>NUCLEOTIDE SEQUENCE [LARGE SCALE GENOMIC DNA]</scope>
    <source>
        <strain evidence="2 3">ATCC 49788</strain>
    </source>
</reference>
<dbReference type="EMBL" id="FUYB01000016">
    <property type="protein sequence ID" value="SKA87695.1"/>
    <property type="molecule type" value="Genomic_DNA"/>
</dbReference>
<dbReference type="AlphaFoldDB" id="A0A1T4XF65"/>
<protein>
    <submittedName>
        <fullName evidence="2">Uncharacterized protein</fullName>
    </submittedName>
</protein>